<dbReference type="RefSeq" id="WP_382165396.1">
    <property type="nucleotide sequence ID" value="NZ_JBHTBR010000002.1"/>
</dbReference>
<feature type="transmembrane region" description="Helical" evidence="6">
    <location>
        <begin position="732"/>
        <end position="752"/>
    </location>
</feature>
<feature type="domain" description="NADH:quinone oxidoreductase/Mrp antiporter transmembrane" evidence="7">
    <location>
        <begin position="171"/>
        <end position="477"/>
    </location>
</feature>
<feature type="transmembrane region" description="Helical" evidence="6">
    <location>
        <begin position="338"/>
        <end position="359"/>
    </location>
</feature>
<feature type="transmembrane region" description="Helical" evidence="6">
    <location>
        <begin position="480"/>
        <end position="501"/>
    </location>
</feature>
<feature type="transmembrane region" description="Helical" evidence="6">
    <location>
        <begin position="217"/>
        <end position="239"/>
    </location>
</feature>
<evidence type="ECO:0000313" key="9">
    <source>
        <dbReference type="EMBL" id="MFC7290472.1"/>
    </source>
</evidence>
<feature type="transmembrane region" description="Helical" evidence="6">
    <location>
        <begin position="366"/>
        <end position="386"/>
    </location>
</feature>
<evidence type="ECO:0000256" key="6">
    <source>
        <dbReference type="SAM" id="Phobius"/>
    </source>
</evidence>
<name>A0ABW2IHP4_9PROT</name>
<dbReference type="InterPro" id="IPR001516">
    <property type="entry name" value="Proton_antipo_N"/>
</dbReference>
<dbReference type="InterPro" id="IPR001750">
    <property type="entry name" value="ND/Mrp_TM"/>
</dbReference>
<feature type="transmembrane region" description="Helical" evidence="6">
    <location>
        <begin position="154"/>
        <end position="171"/>
    </location>
</feature>
<keyword evidence="10" id="KW-1185">Reference proteome</keyword>
<feature type="domain" description="NADH-Ubiquinone oxidoreductase (complex I) chain 5 N-terminal" evidence="8">
    <location>
        <begin position="105"/>
        <end position="155"/>
    </location>
</feature>
<accession>A0ABW2IHP4</accession>
<feature type="transmembrane region" description="Helical" evidence="6">
    <location>
        <begin position="310"/>
        <end position="332"/>
    </location>
</feature>
<organism evidence="9 10">
    <name type="scientific">Hirschia litorea</name>
    <dbReference type="NCBI Taxonomy" id="1199156"/>
    <lineage>
        <taxon>Bacteria</taxon>
        <taxon>Pseudomonadati</taxon>
        <taxon>Pseudomonadota</taxon>
        <taxon>Alphaproteobacteria</taxon>
        <taxon>Hyphomonadales</taxon>
        <taxon>Hyphomonadaceae</taxon>
        <taxon>Hirschia</taxon>
    </lineage>
</organism>
<comment type="subcellular location">
    <subcellularLocation>
        <location evidence="1">Endomembrane system</location>
        <topology evidence="1">Multi-pass membrane protein</topology>
    </subcellularLocation>
    <subcellularLocation>
        <location evidence="5">Membrane</location>
        <topology evidence="5">Multi-pass membrane protein</topology>
    </subcellularLocation>
</comment>
<dbReference type="Pfam" id="PF00361">
    <property type="entry name" value="Proton_antipo_M"/>
    <property type="match status" value="1"/>
</dbReference>
<feature type="transmembrane region" description="Helical" evidence="6">
    <location>
        <begin position="63"/>
        <end position="84"/>
    </location>
</feature>
<comment type="caution">
    <text evidence="9">The sequence shown here is derived from an EMBL/GenBank/DDBJ whole genome shotgun (WGS) entry which is preliminary data.</text>
</comment>
<evidence type="ECO:0000256" key="1">
    <source>
        <dbReference type="ARBA" id="ARBA00004127"/>
    </source>
</evidence>
<dbReference type="EMBL" id="JBHTBR010000002">
    <property type="protein sequence ID" value="MFC7290472.1"/>
    <property type="molecule type" value="Genomic_DNA"/>
</dbReference>
<feature type="transmembrane region" description="Helical" evidence="6">
    <location>
        <begin position="433"/>
        <end position="460"/>
    </location>
</feature>
<dbReference type="InterPro" id="IPR003945">
    <property type="entry name" value="NU5C-like"/>
</dbReference>
<evidence type="ECO:0000259" key="8">
    <source>
        <dbReference type="Pfam" id="PF00662"/>
    </source>
</evidence>
<feature type="transmembrane region" description="Helical" evidence="6">
    <location>
        <begin position="6"/>
        <end position="28"/>
    </location>
</feature>
<dbReference type="Pfam" id="PF00662">
    <property type="entry name" value="Proton_antipo_N"/>
    <property type="match status" value="1"/>
</dbReference>
<feature type="transmembrane region" description="Helical" evidence="6">
    <location>
        <begin position="392"/>
        <end position="412"/>
    </location>
</feature>
<evidence type="ECO:0000313" key="10">
    <source>
        <dbReference type="Proteomes" id="UP001596492"/>
    </source>
</evidence>
<feature type="transmembrane region" description="Helical" evidence="6">
    <location>
        <begin position="630"/>
        <end position="653"/>
    </location>
</feature>
<feature type="transmembrane region" description="Helical" evidence="6">
    <location>
        <begin position="177"/>
        <end position="196"/>
    </location>
</feature>
<reference evidence="10" key="1">
    <citation type="journal article" date="2019" name="Int. J. Syst. Evol. Microbiol.">
        <title>The Global Catalogue of Microorganisms (GCM) 10K type strain sequencing project: providing services to taxonomists for standard genome sequencing and annotation.</title>
        <authorList>
            <consortium name="The Broad Institute Genomics Platform"/>
            <consortium name="The Broad Institute Genome Sequencing Center for Infectious Disease"/>
            <person name="Wu L."/>
            <person name="Ma J."/>
        </authorList>
    </citation>
    <scope>NUCLEOTIDE SEQUENCE [LARGE SCALE GENOMIC DNA]</scope>
    <source>
        <strain evidence="10">CCUG 51308</strain>
    </source>
</reference>
<protein>
    <submittedName>
        <fullName evidence="9">NADH-quinone oxidoreductase subunit L</fullName>
    </submittedName>
</protein>
<gene>
    <name evidence="9" type="primary">nuoL</name>
    <name evidence="9" type="ORF">ACFQS8_02495</name>
</gene>
<keyword evidence="2 5" id="KW-0812">Transmembrane</keyword>
<feature type="transmembrane region" description="Helical" evidence="6">
    <location>
        <begin position="121"/>
        <end position="142"/>
    </location>
</feature>
<dbReference type="NCBIfam" id="TIGR01974">
    <property type="entry name" value="NDH_I_L"/>
    <property type="match status" value="1"/>
</dbReference>
<sequence>MGWQSFAAIVVVFAPLFGAIIGGAVNLFTPHNDEFTKLAKDDAEHGHDHHAHISAGRARLDKIAMIATTGLVVSAAFCASLLFFNQFFAAGEGVGDTQIVTIARWLDIGALQADWAIRIDTLSVVMMFVVTSVSSLVHIYSWGYMSHDLGRARFFSYLSLFTFMMLMLITADNFLQLFFGWEGVGLASYLLIGFWYHKPSANAASIKAFVTNRVGDVGFALGIMAVFLVFGSVEFAPVFEAIKTNATVTPFAFGEAAHAQDVVISVLGVTAPAMEIVGVLLFIGAMGKSAQLVLHVWLPDAMEGPTPVSALIHAATMVTAGVVLVVLCSPIYEYTTYASAMITFVGAATAIFAATVALTQNDIKRVIAYSTCSQLGYMFFAAGVGAYDAAMFHLFTHAFFKAMLFLTAGAVIHGLADEQDMRKMGGLRAKMPIAWLMMLIGTLAITGVGIPGTHIGFAGFFSKDAILEEAFLSGGLYSQFAFWAGIVAALLTSFYSWRLMIMTFHGKTRANKHDYDHAHDAPLVMGMPLYLLGGGAVLAGVVFYGAFIGELTKVNTKFWGSSIYNAEVVETHHDEASLDSHAAVTEHIVAAKAHDSEGHDEVHEVVDAHGSEAAHGEDHGGHHGVHPPTWVLWAPFVSWMTGLVLAIIFYGMLPHIPRSMGERSGPMHGFLFNKWFFDEIYDFVFVKGAKALGDLFWKVGDKKLIDGLGPNGVSYLTKAGASGLSRLHTGYLYHYAFIILIAAVVFGAVALFGQSGAN</sequence>
<keyword evidence="3 6" id="KW-1133">Transmembrane helix</keyword>
<feature type="transmembrane region" description="Helical" evidence="6">
    <location>
        <begin position="522"/>
        <end position="547"/>
    </location>
</feature>
<dbReference type="PRINTS" id="PR01434">
    <property type="entry name" value="NADHDHGNASE5"/>
</dbReference>
<proteinExistence type="predicted"/>
<evidence type="ECO:0000256" key="4">
    <source>
        <dbReference type="ARBA" id="ARBA00023136"/>
    </source>
</evidence>
<evidence type="ECO:0000256" key="2">
    <source>
        <dbReference type="ARBA" id="ARBA00022692"/>
    </source>
</evidence>
<dbReference type="Gene3D" id="1.20.5.2700">
    <property type="match status" value="1"/>
</dbReference>
<dbReference type="PANTHER" id="PTHR42829">
    <property type="entry name" value="NADH-UBIQUINONE OXIDOREDUCTASE CHAIN 5"/>
    <property type="match status" value="1"/>
</dbReference>
<dbReference type="InterPro" id="IPR018393">
    <property type="entry name" value="NADHpl_OxRdtase_5_subgr"/>
</dbReference>
<dbReference type="Proteomes" id="UP001596492">
    <property type="component" value="Unassembled WGS sequence"/>
</dbReference>
<dbReference type="PANTHER" id="PTHR42829:SF2">
    <property type="entry name" value="NADH-UBIQUINONE OXIDOREDUCTASE CHAIN 5"/>
    <property type="match status" value="1"/>
</dbReference>
<dbReference type="NCBIfam" id="NF005141">
    <property type="entry name" value="PRK06590.1"/>
    <property type="match status" value="1"/>
</dbReference>
<evidence type="ECO:0000259" key="7">
    <source>
        <dbReference type="Pfam" id="PF00361"/>
    </source>
</evidence>
<evidence type="ECO:0000256" key="5">
    <source>
        <dbReference type="RuleBase" id="RU000320"/>
    </source>
</evidence>
<evidence type="ECO:0000256" key="3">
    <source>
        <dbReference type="ARBA" id="ARBA00022989"/>
    </source>
</evidence>
<keyword evidence="4 6" id="KW-0472">Membrane</keyword>